<feature type="domain" description="PDZ" evidence="5">
    <location>
        <begin position="45"/>
        <end position="127"/>
    </location>
</feature>
<organism evidence="6 7">
    <name type="scientific">Crotalus adamanteus</name>
    <name type="common">Eastern diamondback rattlesnake</name>
    <dbReference type="NCBI Taxonomy" id="8729"/>
    <lineage>
        <taxon>Eukaryota</taxon>
        <taxon>Metazoa</taxon>
        <taxon>Chordata</taxon>
        <taxon>Craniata</taxon>
        <taxon>Vertebrata</taxon>
        <taxon>Euteleostomi</taxon>
        <taxon>Lepidosauria</taxon>
        <taxon>Squamata</taxon>
        <taxon>Bifurcata</taxon>
        <taxon>Unidentata</taxon>
        <taxon>Episquamata</taxon>
        <taxon>Toxicofera</taxon>
        <taxon>Serpentes</taxon>
        <taxon>Colubroidea</taxon>
        <taxon>Viperidae</taxon>
        <taxon>Crotalinae</taxon>
        <taxon>Crotalus</taxon>
    </lineage>
</organism>
<dbReference type="GO" id="GO:0043495">
    <property type="term" value="F:protein-membrane adaptor activity"/>
    <property type="evidence" value="ECO:0007669"/>
    <property type="project" value="TreeGrafter"/>
</dbReference>
<dbReference type="GO" id="GO:0072659">
    <property type="term" value="P:protein localization to plasma membrane"/>
    <property type="evidence" value="ECO:0007669"/>
    <property type="project" value="TreeGrafter"/>
</dbReference>
<dbReference type="InterPro" id="IPR001478">
    <property type="entry name" value="PDZ"/>
</dbReference>
<dbReference type="GO" id="GO:0016324">
    <property type="term" value="C:apical plasma membrane"/>
    <property type="evidence" value="ECO:0007669"/>
    <property type="project" value="TreeGrafter"/>
</dbReference>
<protein>
    <submittedName>
        <fullName evidence="6">Na /H exchange regulatory cofactor NHE-RF4</fullName>
    </submittedName>
</protein>
<dbReference type="Proteomes" id="UP001474421">
    <property type="component" value="Unassembled WGS sequence"/>
</dbReference>
<dbReference type="Pfam" id="PF17820">
    <property type="entry name" value="PDZ_6"/>
    <property type="match status" value="1"/>
</dbReference>
<proteinExistence type="predicted"/>
<feature type="domain" description="PDZ" evidence="5">
    <location>
        <begin position="259"/>
        <end position="342"/>
    </location>
</feature>
<name>A0AAW1AZ08_CROAD</name>
<evidence type="ECO:0000256" key="3">
    <source>
        <dbReference type="ARBA" id="ARBA00022737"/>
    </source>
</evidence>
<dbReference type="InterPro" id="IPR036034">
    <property type="entry name" value="PDZ_sf"/>
</dbReference>
<dbReference type="SMART" id="SM00228">
    <property type="entry name" value="PDZ"/>
    <property type="match status" value="3"/>
</dbReference>
<sequence length="423" mass="46151">MKQKKGLQDTTESTMKFEFNPKEGIDNPALSLAEDSEPEGASQLRFCLLRKAGAESLGFSLCQEAGGLCPIVRKVTPGGLAYRRGLRDGDRILEVNGVNVEGMGYLRVIWKIKSSSKQVLLTVLEGNTYEVAKALNRDLNQLLSNYGRPRLCCVSKGSSGFGFSVSAPEGVTGIFQLSVLQDGPAQKVGVPHGSWLVELNGVSVKNWTTAQLNQKIKQSSSPMGLLVMDSRSEAVYRQCGVKVTASLADASWVPFQVRKLQMKRGEDGYGFLMKEEKSSSGKRAQFLRDLDTGLPAEKAGMREGDCLLAVNGEVVEDLDHQEVVSRIRSDNQRVTLLVIDSEGSKFYNTVGVSPLVFYDDEDFPSSLLITCGSTSPGTLQEQSWPTLIPCHSQISSNIGPPGQPDPTPWTFTREDHDGFSQAF</sequence>
<dbReference type="AlphaFoldDB" id="A0AAW1AZ08"/>
<evidence type="ECO:0000259" key="5">
    <source>
        <dbReference type="PROSITE" id="PS50106"/>
    </source>
</evidence>
<evidence type="ECO:0000313" key="6">
    <source>
        <dbReference type="EMBL" id="KAK9394996.1"/>
    </source>
</evidence>
<dbReference type="InterPro" id="IPR041489">
    <property type="entry name" value="PDZ_6"/>
</dbReference>
<dbReference type="PANTHER" id="PTHR14191:SF20">
    <property type="entry name" value="NA(+)_H(+) EXCHANGE REGULATORY COFACTOR NHE-RF4"/>
    <property type="match status" value="1"/>
</dbReference>
<keyword evidence="2" id="KW-1003">Cell membrane</keyword>
<gene>
    <name evidence="6" type="ORF">NXF25_014342</name>
</gene>
<feature type="domain" description="PDZ" evidence="5">
    <location>
        <begin position="151"/>
        <end position="231"/>
    </location>
</feature>
<evidence type="ECO:0000313" key="7">
    <source>
        <dbReference type="Proteomes" id="UP001474421"/>
    </source>
</evidence>
<comment type="caution">
    <text evidence="6">The sequence shown here is derived from an EMBL/GenBank/DDBJ whole genome shotgun (WGS) entry which is preliminary data.</text>
</comment>
<dbReference type="CDD" id="cd06768">
    <property type="entry name" value="PDZ_NHERF-like"/>
    <property type="match status" value="3"/>
</dbReference>
<accession>A0AAW1AZ08</accession>
<feature type="region of interest" description="Disordered" evidence="4">
    <location>
        <begin position="1"/>
        <end position="34"/>
    </location>
</feature>
<keyword evidence="3" id="KW-0677">Repeat</keyword>
<reference evidence="6 7" key="1">
    <citation type="journal article" date="2024" name="Proc. Natl. Acad. Sci. U.S.A.">
        <title>The genetic regulatory architecture and epigenomic basis for age-related changes in rattlesnake venom.</title>
        <authorList>
            <person name="Hogan M.P."/>
            <person name="Holding M.L."/>
            <person name="Nystrom G.S."/>
            <person name="Colston T.J."/>
            <person name="Bartlett D.A."/>
            <person name="Mason A.J."/>
            <person name="Ellsworth S.A."/>
            <person name="Rautsaw R.M."/>
            <person name="Lawrence K.C."/>
            <person name="Strickland J.L."/>
            <person name="He B."/>
            <person name="Fraser P."/>
            <person name="Margres M.J."/>
            <person name="Gilbert D.M."/>
            <person name="Gibbs H.L."/>
            <person name="Parkinson C.L."/>
            <person name="Rokyta D.R."/>
        </authorList>
    </citation>
    <scope>NUCLEOTIDE SEQUENCE [LARGE SCALE GENOMIC DNA]</scope>
    <source>
        <strain evidence="6">DRR0105</strain>
    </source>
</reference>
<dbReference type="GO" id="GO:0005102">
    <property type="term" value="F:signaling receptor binding"/>
    <property type="evidence" value="ECO:0007669"/>
    <property type="project" value="TreeGrafter"/>
</dbReference>
<keyword evidence="7" id="KW-1185">Reference proteome</keyword>
<dbReference type="EMBL" id="JAOTOJ010000010">
    <property type="protein sequence ID" value="KAK9394996.1"/>
    <property type="molecule type" value="Genomic_DNA"/>
</dbReference>
<dbReference type="InterPro" id="IPR051067">
    <property type="entry name" value="NHER"/>
</dbReference>
<dbReference type="PROSITE" id="PS50106">
    <property type="entry name" value="PDZ"/>
    <property type="match status" value="3"/>
</dbReference>
<dbReference type="SUPFAM" id="SSF50156">
    <property type="entry name" value="PDZ domain-like"/>
    <property type="match status" value="3"/>
</dbReference>
<evidence type="ECO:0000256" key="1">
    <source>
        <dbReference type="ARBA" id="ARBA00004236"/>
    </source>
</evidence>
<comment type="subcellular location">
    <subcellularLocation>
        <location evidence="1">Cell membrane</location>
    </subcellularLocation>
</comment>
<dbReference type="Gene3D" id="2.30.42.10">
    <property type="match status" value="3"/>
</dbReference>
<dbReference type="PANTHER" id="PTHR14191">
    <property type="entry name" value="PDZ DOMAIN CONTAINING PROTEIN"/>
    <property type="match status" value="1"/>
</dbReference>
<evidence type="ECO:0000256" key="2">
    <source>
        <dbReference type="ARBA" id="ARBA00022475"/>
    </source>
</evidence>
<keyword evidence="2" id="KW-0472">Membrane</keyword>
<evidence type="ECO:0000256" key="4">
    <source>
        <dbReference type="SAM" id="MobiDB-lite"/>
    </source>
</evidence>
<dbReference type="Pfam" id="PF00595">
    <property type="entry name" value="PDZ"/>
    <property type="match status" value="2"/>
</dbReference>